<comment type="caution">
    <text evidence="2">The sequence shown here is derived from an EMBL/GenBank/DDBJ whole genome shotgun (WGS) entry which is preliminary data.</text>
</comment>
<evidence type="ECO:0000256" key="1">
    <source>
        <dbReference type="SAM" id="Phobius"/>
    </source>
</evidence>
<gene>
    <name evidence="2" type="ORF">J1902_17970</name>
</gene>
<organism evidence="2 3">
    <name type="scientific">Arthrobacter cavernae</name>
    <dbReference type="NCBI Taxonomy" id="2817681"/>
    <lineage>
        <taxon>Bacteria</taxon>
        <taxon>Bacillati</taxon>
        <taxon>Actinomycetota</taxon>
        <taxon>Actinomycetes</taxon>
        <taxon>Micrococcales</taxon>
        <taxon>Micrococcaceae</taxon>
        <taxon>Arthrobacter</taxon>
    </lineage>
</organism>
<dbReference type="AlphaFoldDB" id="A0A939HM13"/>
<keyword evidence="3" id="KW-1185">Reference proteome</keyword>
<dbReference type="RefSeq" id="WP_207617747.1">
    <property type="nucleotide sequence ID" value="NZ_JAFNLL010000060.1"/>
</dbReference>
<feature type="transmembrane region" description="Helical" evidence="1">
    <location>
        <begin position="74"/>
        <end position="91"/>
    </location>
</feature>
<evidence type="ECO:0000313" key="3">
    <source>
        <dbReference type="Proteomes" id="UP000664164"/>
    </source>
</evidence>
<keyword evidence="1" id="KW-0812">Transmembrane</keyword>
<evidence type="ECO:0000313" key="2">
    <source>
        <dbReference type="EMBL" id="MBO1269825.1"/>
    </source>
</evidence>
<accession>A0A939HM13</accession>
<protein>
    <submittedName>
        <fullName evidence="2">Uncharacterized protein</fullName>
    </submittedName>
</protein>
<dbReference type="Proteomes" id="UP000664164">
    <property type="component" value="Unassembled WGS sequence"/>
</dbReference>
<proteinExistence type="predicted"/>
<reference evidence="2" key="1">
    <citation type="submission" date="2021-03" db="EMBL/GenBank/DDBJ databases">
        <title>A new species, PO-11, isolated from a karst cave deposit.</title>
        <authorList>
            <person name="Zhaoxiaoyong W."/>
        </authorList>
    </citation>
    <scope>NUCLEOTIDE SEQUENCE</scope>
    <source>
        <strain evidence="2">PO-11</strain>
    </source>
</reference>
<name>A0A939HM13_9MICC</name>
<feature type="transmembrane region" description="Helical" evidence="1">
    <location>
        <begin position="12"/>
        <end position="29"/>
    </location>
</feature>
<keyword evidence="1" id="KW-1133">Transmembrane helix</keyword>
<feature type="transmembrane region" description="Helical" evidence="1">
    <location>
        <begin position="35"/>
        <end position="54"/>
    </location>
</feature>
<sequence length="92" mass="9850">MTSTTRERFQDIALAALVIFNVCAAFLVATNPFSAAAFIGSAIICLAVLVSTALIGKNPKVWEPRIGPNRGRRILYAVVVVVAVLFILGLTF</sequence>
<dbReference type="EMBL" id="JAFNLL010000060">
    <property type="protein sequence ID" value="MBO1269825.1"/>
    <property type="molecule type" value="Genomic_DNA"/>
</dbReference>
<keyword evidence="1" id="KW-0472">Membrane</keyword>